<organism evidence="1 2">
    <name type="scientific">Roridomyces roridus</name>
    <dbReference type="NCBI Taxonomy" id="1738132"/>
    <lineage>
        <taxon>Eukaryota</taxon>
        <taxon>Fungi</taxon>
        <taxon>Dikarya</taxon>
        <taxon>Basidiomycota</taxon>
        <taxon>Agaricomycotina</taxon>
        <taxon>Agaricomycetes</taxon>
        <taxon>Agaricomycetidae</taxon>
        <taxon>Agaricales</taxon>
        <taxon>Marasmiineae</taxon>
        <taxon>Mycenaceae</taxon>
        <taxon>Roridomyces</taxon>
    </lineage>
</organism>
<accession>A0AAD7CA99</accession>
<comment type="caution">
    <text evidence="1">The sequence shown here is derived from an EMBL/GenBank/DDBJ whole genome shotgun (WGS) entry which is preliminary data.</text>
</comment>
<dbReference type="Proteomes" id="UP001221142">
    <property type="component" value="Unassembled WGS sequence"/>
</dbReference>
<keyword evidence="2" id="KW-1185">Reference proteome</keyword>
<evidence type="ECO:0000313" key="2">
    <source>
        <dbReference type="Proteomes" id="UP001221142"/>
    </source>
</evidence>
<sequence>MSDFTSLQSSLLLGSLSLIPNNTLRYVLVALFGLSALVHAIHLQRPSIQLARVELQVKETEEIIQYARSFCPAKDFLSLGEQAVWLLEVKRTVSIVKCHILESKSGLSWKKYRLLSKDIALCVLDVQKIRAAVELVVETENQRRFTESINETESLLAGFRALFDRAPVVRRSNV</sequence>
<dbReference type="EMBL" id="JARKIF010000003">
    <property type="protein sequence ID" value="KAJ7643709.1"/>
    <property type="molecule type" value="Genomic_DNA"/>
</dbReference>
<dbReference type="AlphaFoldDB" id="A0AAD7CA99"/>
<protein>
    <submittedName>
        <fullName evidence="1">Uncharacterized protein</fullName>
    </submittedName>
</protein>
<gene>
    <name evidence="1" type="ORF">FB45DRAFT_1052610</name>
</gene>
<evidence type="ECO:0000313" key="1">
    <source>
        <dbReference type="EMBL" id="KAJ7643709.1"/>
    </source>
</evidence>
<proteinExistence type="predicted"/>
<reference evidence="1" key="1">
    <citation type="submission" date="2023-03" db="EMBL/GenBank/DDBJ databases">
        <title>Massive genome expansion in bonnet fungi (Mycena s.s.) driven by repeated elements and novel gene families across ecological guilds.</title>
        <authorList>
            <consortium name="Lawrence Berkeley National Laboratory"/>
            <person name="Harder C.B."/>
            <person name="Miyauchi S."/>
            <person name="Viragh M."/>
            <person name="Kuo A."/>
            <person name="Thoen E."/>
            <person name="Andreopoulos B."/>
            <person name="Lu D."/>
            <person name="Skrede I."/>
            <person name="Drula E."/>
            <person name="Henrissat B."/>
            <person name="Morin E."/>
            <person name="Kohler A."/>
            <person name="Barry K."/>
            <person name="LaButti K."/>
            <person name="Morin E."/>
            <person name="Salamov A."/>
            <person name="Lipzen A."/>
            <person name="Mereny Z."/>
            <person name="Hegedus B."/>
            <person name="Baldrian P."/>
            <person name="Stursova M."/>
            <person name="Weitz H."/>
            <person name="Taylor A."/>
            <person name="Grigoriev I.V."/>
            <person name="Nagy L.G."/>
            <person name="Martin F."/>
            <person name="Kauserud H."/>
        </authorList>
    </citation>
    <scope>NUCLEOTIDE SEQUENCE</scope>
    <source>
        <strain evidence="1">9284</strain>
    </source>
</reference>
<name>A0AAD7CA99_9AGAR</name>